<dbReference type="OrthoDB" id="6897726at2"/>
<keyword evidence="4 7" id="KW-0472">Membrane</keyword>
<dbReference type="Pfam" id="PF04347">
    <property type="entry name" value="FliO"/>
    <property type="match status" value="1"/>
</dbReference>
<name>A0A143HNA8_MICTH</name>
<comment type="subcellular location">
    <subcellularLocation>
        <location evidence="7">Cell membrane</location>
    </subcellularLocation>
    <subcellularLocation>
        <location evidence="7">Bacterial flagellum basal body</location>
    </subcellularLocation>
</comment>
<evidence type="ECO:0000256" key="7">
    <source>
        <dbReference type="RuleBase" id="RU362064"/>
    </source>
</evidence>
<keyword evidence="9" id="KW-1185">Reference proteome</keyword>
<keyword evidence="5 7" id="KW-0975">Bacterial flagellum</keyword>
<dbReference type="Proteomes" id="UP000076077">
    <property type="component" value="Chromosome"/>
</dbReference>
<evidence type="ECO:0000256" key="4">
    <source>
        <dbReference type="ARBA" id="ARBA00023136"/>
    </source>
</evidence>
<reference evidence="9" key="1">
    <citation type="submission" date="2016-03" db="EMBL/GenBank/DDBJ databases">
        <authorList>
            <person name="Lee Y.-S."/>
            <person name="Choi Y.-L."/>
        </authorList>
    </citation>
    <scope>NUCLEOTIDE SEQUENCE [LARGE SCALE GENOMIC DNA]</scope>
    <source>
        <strain evidence="9">DAU221</strain>
    </source>
</reference>
<organism evidence="8 9">
    <name type="scientific">Microbulbifer thermotolerans</name>
    <dbReference type="NCBI Taxonomy" id="252514"/>
    <lineage>
        <taxon>Bacteria</taxon>
        <taxon>Pseudomonadati</taxon>
        <taxon>Pseudomonadota</taxon>
        <taxon>Gammaproteobacteria</taxon>
        <taxon>Cellvibrionales</taxon>
        <taxon>Microbulbiferaceae</taxon>
        <taxon>Microbulbifer</taxon>
    </lineage>
</organism>
<evidence type="ECO:0000256" key="2">
    <source>
        <dbReference type="ARBA" id="ARBA00022692"/>
    </source>
</evidence>
<dbReference type="GO" id="GO:0009425">
    <property type="term" value="C:bacterial-type flagellum basal body"/>
    <property type="evidence" value="ECO:0007669"/>
    <property type="project" value="UniProtKB-SubCell"/>
</dbReference>
<evidence type="ECO:0000256" key="1">
    <source>
        <dbReference type="ARBA" id="ARBA00022475"/>
    </source>
</evidence>
<dbReference type="GO" id="GO:0005886">
    <property type="term" value="C:plasma membrane"/>
    <property type="evidence" value="ECO:0007669"/>
    <property type="project" value="UniProtKB-SubCell"/>
</dbReference>
<evidence type="ECO:0000256" key="5">
    <source>
        <dbReference type="ARBA" id="ARBA00023143"/>
    </source>
</evidence>
<dbReference type="STRING" id="252514.A3224_11865"/>
<evidence type="ECO:0000256" key="3">
    <source>
        <dbReference type="ARBA" id="ARBA00022989"/>
    </source>
</evidence>
<proteinExistence type="inferred from homology"/>
<evidence type="ECO:0000313" key="9">
    <source>
        <dbReference type="Proteomes" id="UP000076077"/>
    </source>
</evidence>
<keyword evidence="1 7" id="KW-1003">Cell membrane</keyword>
<dbReference type="KEGG" id="mthd:A3224_11865"/>
<dbReference type="AlphaFoldDB" id="A0A143HNA8"/>
<accession>A0A143HNA8</accession>
<sequence>MNPASANASEAVSGMALLGKTALVLVALIGLIVLCGWLLRRLGTTGQSGANPALNIIASRPVGPRERVVVVEIEDTWLVLGVGGGSVSKLHQLPAPPQVPRGTQEDGEGFAQRFARALGQNLNGRRSKP</sequence>
<dbReference type="NCBIfam" id="TIGR03500">
    <property type="entry name" value="FliO_TIGR"/>
    <property type="match status" value="1"/>
</dbReference>
<comment type="similarity">
    <text evidence="6 7">Belongs to the FliO/MopB family.</text>
</comment>
<evidence type="ECO:0000313" key="8">
    <source>
        <dbReference type="EMBL" id="AMX03178.1"/>
    </source>
</evidence>
<dbReference type="GO" id="GO:0044781">
    <property type="term" value="P:bacterial-type flagellum organization"/>
    <property type="evidence" value="ECO:0007669"/>
    <property type="project" value="UniProtKB-UniRule"/>
</dbReference>
<gene>
    <name evidence="8" type="ORF">A3224_11865</name>
</gene>
<dbReference type="PANTHER" id="PTHR38766">
    <property type="entry name" value="FLAGELLAR PROTEIN FLIO"/>
    <property type="match status" value="1"/>
</dbReference>
<dbReference type="RefSeq" id="WP_067154865.1">
    <property type="nucleotide sequence ID" value="NZ_CP014864.1"/>
</dbReference>
<dbReference type="InterPro" id="IPR022781">
    <property type="entry name" value="Flagellar_biosynth_FliO"/>
</dbReference>
<dbReference type="InterPro" id="IPR052205">
    <property type="entry name" value="FliO/MopB"/>
</dbReference>
<feature type="transmembrane region" description="Helical" evidence="7">
    <location>
        <begin position="22"/>
        <end position="39"/>
    </location>
</feature>
<protein>
    <recommendedName>
        <fullName evidence="7">Flagellar protein</fullName>
    </recommendedName>
</protein>
<keyword evidence="2 7" id="KW-0812">Transmembrane</keyword>
<dbReference type="GeneID" id="76608740"/>
<dbReference type="PANTHER" id="PTHR38766:SF1">
    <property type="entry name" value="FLAGELLAR PROTEIN FLIO"/>
    <property type="match status" value="1"/>
</dbReference>
<evidence type="ECO:0000256" key="6">
    <source>
        <dbReference type="ARBA" id="ARBA00037937"/>
    </source>
</evidence>
<dbReference type="EMBL" id="CP014864">
    <property type="protein sequence ID" value="AMX03178.1"/>
    <property type="molecule type" value="Genomic_DNA"/>
</dbReference>
<keyword evidence="3 7" id="KW-1133">Transmembrane helix</keyword>